<evidence type="ECO:0000313" key="2">
    <source>
        <dbReference type="Proteomes" id="UP000324222"/>
    </source>
</evidence>
<accession>A0A5B7EGY8</accession>
<dbReference type="EMBL" id="VSRR010002668">
    <property type="protein sequence ID" value="MPC32655.1"/>
    <property type="molecule type" value="Genomic_DNA"/>
</dbReference>
<protein>
    <recommendedName>
        <fullName evidence="3">RNA-directed DNA polymerase from mobile element jockey</fullName>
    </recommendedName>
</protein>
<dbReference type="OrthoDB" id="411823at2759"/>
<proteinExistence type="predicted"/>
<gene>
    <name evidence="1" type="ORF">E2C01_025980</name>
</gene>
<sequence>MKVICAHEGFKGPHPLQFVRSAKLLGVTVDDQLTWRQHITATVKAAAYRLYMLRRLKSLGTPTEELKGVYIIFILPRLMYTSTAWSSCLTAIQRQQFENVIQKKACRIILGPAYTNYDHALTTPNLPRLSNKYRETLLKLGKSLLRHPKHRHALSPAIRRPAHSTRHNNVLIPTRATRTDRYKNTHHGTSH</sequence>
<reference evidence="1 2" key="1">
    <citation type="submission" date="2019-05" db="EMBL/GenBank/DDBJ databases">
        <title>Another draft genome of Portunus trituberculatus and its Hox gene families provides insights of decapod evolution.</title>
        <authorList>
            <person name="Jeong J.-H."/>
            <person name="Song I."/>
            <person name="Kim S."/>
            <person name="Choi T."/>
            <person name="Kim D."/>
            <person name="Ryu S."/>
            <person name="Kim W."/>
        </authorList>
    </citation>
    <scope>NUCLEOTIDE SEQUENCE [LARGE SCALE GENOMIC DNA]</scope>
    <source>
        <tissue evidence="1">Muscle</tissue>
    </source>
</reference>
<name>A0A5B7EGY8_PORTR</name>
<evidence type="ECO:0008006" key="3">
    <source>
        <dbReference type="Google" id="ProtNLM"/>
    </source>
</evidence>
<dbReference type="Proteomes" id="UP000324222">
    <property type="component" value="Unassembled WGS sequence"/>
</dbReference>
<evidence type="ECO:0000313" key="1">
    <source>
        <dbReference type="EMBL" id="MPC32655.1"/>
    </source>
</evidence>
<organism evidence="1 2">
    <name type="scientific">Portunus trituberculatus</name>
    <name type="common">Swimming crab</name>
    <name type="synonym">Neptunus trituberculatus</name>
    <dbReference type="NCBI Taxonomy" id="210409"/>
    <lineage>
        <taxon>Eukaryota</taxon>
        <taxon>Metazoa</taxon>
        <taxon>Ecdysozoa</taxon>
        <taxon>Arthropoda</taxon>
        <taxon>Crustacea</taxon>
        <taxon>Multicrustacea</taxon>
        <taxon>Malacostraca</taxon>
        <taxon>Eumalacostraca</taxon>
        <taxon>Eucarida</taxon>
        <taxon>Decapoda</taxon>
        <taxon>Pleocyemata</taxon>
        <taxon>Brachyura</taxon>
        <taxon>Eubrachyura</taxon>
        <taxon>Portunoidea</taxon>
        <taxon>Portunidae</taxon>
        <taxon>Portuninae</taxon>
        <taxon>Portunus</taxon>
    </lineage>
</organism>
<comment type="caution">
    <text evidence="1">The sequence shown here is derived from an EMBL/GenBank/DDBJ whole genome shotgun (WGS) entry which is preliminary data.</text>
</comment>
<dbReference type="AlphaFoldDB" id="A0A5B7EGY8"/>
<keyword evidence="2" id="KW-1185">Reference proteome</keyword>